<protein>
    <submittedName>
        <fullName evidence="1">Uncharacterized protein</fullName>
    </submittedName>
</protein>
<dbReference type="EMBL" id="KN550035">
    <property type="protein sequence ID" value="KHJ95215.1"/>
    <property type="molecule type" value="Genomic_DNA"/>
</dbReference>
<organism evidence="1 2">
    <name type="scientific">Oesophagostomum dentatum</name>
    <name type="common">Nodular worm</name>
    <dbReference type="NCBI Taxonomy" id="61180"/>
    <lineage>
        <taxon>Eukaryota</taxon>
        <taxon>Metazoa</taxon>
        <taxon>Ecdysozoa</taxon>
        <taxon>Nematoda</taxon>
        <taxon>Chromadorea</taxon>
        <taxon>Rhabditida</taxon>
        <taxon>Rhabditina</taxon>
        <taxon>Rhabditomorpha</taxon>
        <taxon>Strongyloidea</taxon>
        <taxon>Strongylidae</taxon>
        <taxon>Oesophagostomum</taxon>
    </lineage>
</organism>
<proteinExistence type="predicted"/>
<reference evidence="1 2" key="1">
    <citation type="submission" date="2014-03" db="EMBL/GenBank/DDBJ databases">
        <title>Draft genome of the hookworm Oesophagostomum dentatum.</title>
        <authorList>
            <person name="Mitreva M."/>
        </authorList>
    </citation>
    <scope>NUCLEOTIDE SEQUENCE [LARGE SCALE GENOMIC DNA]</scope>
    <source>
        <strain evidence="1 2">OD-Hann</strain>
    </source>
</reference>
<gene>
    <name evidence="1" type="ORF">OESDEN_04844</name>
</gene>
<evidence type="ECO:0000313" key="2">
    <source>
        <dbReference type="Proteomes" id="UP000053660"/>
    </source>
</evidence>
<dbReference type="AlphaFoldDB" id="A0A0B1TIJ7"/>
<evidence type="ECO:0000313" key="1">
    <source>
        <dbReference type="EMBL" id="KHJ95215.1"/>
    </source>
</evidence>
<dbReference type="OrthoDB" id="5855668at2759"/>
<name>A0A0B1TIJ7_OESDE</name>
<accession>A0A0B1TIJ7</accession>
<sequence length="208" mass="23918">MYLRGYAMSAEDPPRTTAPKIESFFFRLSFARKATKLLEVFRLEEGKDEDELVLLYESEAIKNHSHPQWAEFRLGTQDAADNRNRLLEVWVMYRDVDGSEGYIGKFLTTYAKMKYGPGPDNVYAVINEVKQQQKKNYENSGRMELVKFTDVSFFSFLDYIVSGTQLHYEVAVDFSGEEAHPEADQRKFAADLQLAIRAIGGILRDYAP</sequence>
<dbReference type="Proteomes" id="UP000053660">
    <property type="component" value="Unassembled WGS sequence"/>
</dbReference>
<keyword evidence="2" id="KW-1185">Reference proteome</keyword>
<dbReference type="GO" id="GO:0005544">
    <property type="term" value="F:calcium-dependent phospholipid binding"/>
    <property type="evidence" value="ECO:0007669"/>
    <property type="project" value="InterPro"/>
</dbReference>
<dbReference type="InterPro" id="IPR045052">
    <property type="entry name" value="Copine"/>
</dbReference>
<dbReference type="GO" id="GO:0071277">
    <property type="term" value="P:cellular response to calcium ion"/>
    <property type="evidence" value="ECO:0007669"/>
    <property type="project" value="TreeGrafter"/>
</dbReference>
<dbReference type="PANTHER" id="PTHR10857">
    <property type="entry name" value="COPINE"/>
    <property type="match status" value="1"/>
</dbReference>
<dbReference type="GO" id="GO:0005886">
    <property type="term" value="C:plasma membrane"/>
    <property type="evidence" value="ECO:0007669"/>
    <property type="project" value="TreeGrafter"/>
</dbReference>
<dbReference type="PANTHER" id="PTHR10857:SF101">
    <property type="entry name" value="COPINE FAMILY PROTEIN 5"/>
    <property type="match status" value="1"/>
</dbReference>